<dbReference type="EMBL" id="FO818640">
    <property type="protein sequence ID" value="CDM98389.1"/>
    <property type="molecule type" value="Genomic_DNA"/>
</dbReference>
<dbReference type="Pfam" id="PF08811">
    <property type="entry name" value="DUF1800"/>
    <property type="match status" value="1"/>
</dbReference>
<evidence type="ECO:0008006" key="3">
    <source>
        <dbReference type="Google" id="ProtNLM"/>
    </source>
</evidence>
<accession>A0A9P1P1V6</accession>
<dbReference type="InterPro" id="IPR014917">
    <property type="entry name" value="DUF1800"/>
</dbReference>
<protein>
    <recommendedName>
        <fullName evidence="3">DUF1800 domain-containing protein</fullName>
    </recommendedName>
</protein>
<organism evidence="1 2">
    <name type="scientific">Limnospira indica PCC 8005</name>
    <dbReference type="NCBI Taxonomy" id="376219"/>
    <lineage>
        <taxon>Bacteria</taxon>
        <taxon>Bacillati</taxon>
        <taxon>Cyanobacteriota</taxon>
        <taxon>Cyanophyceae</taxon>
        <taxon>Oscillatoriophycideae</taxon>
        <taxon>Oscillatoriales</taxon>
        <taxon>Sirenicapillariaceae</taxon>
        <taxon>Limnospira</taxon>
    </lineage>
</organism>
<reference evidence="1 2" key="1">
    <citation type="submission" date="2014-02" db="EMBL/GenBank/DDBJ databases">
        <authorList>
            <person name="Genoscope - CEA"/>
        </authorList>
    </citation>
    <scope>NUCLEOTIDE SEQUENCE [LARGE SCALE GENOMIC DNA]</scope>
    <source>
        <strain evidence="1 2">PCC 8005</strain>
    </source>
</reference>
<dbReference type="RefSeq" id="WP_008056228.1">
    <property type="nucleotide sequence ID" value="NZ_FO818640.1"/>
</dbReference>
<dbReference type="Proteomes" id="UP000032946">
    <property type="component" value="Chromosome"/>
</dbReference>
<keyword evidence="2" id="KW-1185">Reference proteome</keyword>
<sequence length="463" mass="52461">MGDRQIIHLVNRQSLGLINGQINQINKTGMAGYINSQLNPNSLAIPATLTQELQPLDTLPWRPGRLVREQNREVNEAQKLGLAQPQLAQVRRQFQQRVINQIRRARMIRALHSPRQLEEVMVDFWFNHFNVFGLQGLSRIWIGSYEEHAIRPHVWGKFRTLLGATARHPAMLFYLDNWQNTAPNSPGATGRFKGLNENYARELLELHTLGVEGGYTQNDVMELARILTGWGLPKPSDRPRNQEGFYFDETRHDFNDKILFGRTIKGRGIEEVEEALDILASHPATAKHIGYKLAQAFVADEPPSSLVKALGDRFMETQGDITEVLKTLFNSTEFWDENHYNSKFKNPYRYITSVMRAVGEVTNYDPINGILNQLGMPLYGCPSPDGYKNTQQAWLNPDTMVRRSSLAVPLAGGLLHKGNPVDVKQLEETLGVLLSPQTRQILAESPPNLQGAIFLGSPEFMRY</sequence>
<evidence type="ECO:0000313" key="1">
    <source>
        <dbReference type="EMBL" id="CDM98389.1"/>
    </source>
</evidence>
<proteinExistence type="predicted"/>
<dbReference type="AlphaFoldDB" id="A0A9P1P1V6"/>
<name>A0A9P1P1V6_9CYAN</name>
<evidence type="ECO:0000313" key="2">
    <source>
        <dbReference type="Proteomes" id="UP000032946"/>
    </source>
</evidence>
<gene>
    <name evidence="1" type="ORF">ARTHRO_60990</name>
</gene>